<protein>
    <submittedName>
        <fullName evidence="1">Uncharacterized protein</fullName>
    </submittedName>
</protein>
<sequence>MATRSLNRYLDSCPGLPASAPVGHPHIIGWDGEDTDKKHLTAADGIATLLFNWKPEALDAFLDVRHKSRYEWYRRAKPNSGILDLLVARTGDMALCGFREDVERVDGPFTYTMEESGAWTPFDRHSKLFGPSFASALMYHELWLEGDGVKVDVYGSEQRG</sequence>
<gene>
    <name evidence="1" type="ORF">ALECFALPRED_005965</name>
</gene>
<organism evidence="1 2">
    <name type="scientific">Alectoria fallacina</name>
    <dbReference type="NCBI Taxonomy" id="1903189"/>
    <lineage>
        <taxon>Eukaryota</taxon>
        <taxon>Fungi</taxon>
        <taxon>Dikarya</taxon>
        <taxon>Ascomycota</taxon>
        <taxon>Pezizomycotina</taxon>
        <taxon>Lecanoromycetes</taxon>
        <taxon>OSLEUM clade</taxon>
        <taxon>Lecanoromycetidae</taxon>
        <taxon>Lecanorales</taxon>
        <taxon>Lecanorineae</taxon>
        <taxon>Parmeliaceae</taxon>
        <taxon>Alectoria</taxon>
    </lineage>
</organism>
<dbReference type="AlphaFoldDB" id="A0A8H3EPC0"/>
<dbReference type="Proteomes" id="UP000664203">
    <property type="component" value="Unassembled WGS sequence"/>
</dbReference>
<dbReference type="OrthoDB" id="5395789at2759"/>
<evidence type="ECO:0000313" key="1">
    <source>
        <dbReference type="EMBL" id="CAF9909657.1"/>
    </source>
</evidence>
<dbReference type="EMBL" id="CAJPDR010000038">
    <property type="protein sequence ID" value="CAF9909657.1"/>
    <property type="molecule type" value="Genomic_DNA"/>
</dbReference>
<reference evidence="1" key="1">
    <citation type="submission" date="2021-03" db="EMBL/GenBank/DDBJ databases">
        <authorList>
            <person name="Tagirdzhanova G."/>
        </authorList>
    </citation>
    <scope>NUCLEOTIDE SEQUENCE</scope>
</reference>
<proteinExistence type="predicted"/>
<keyword evidence="2" id="KW-1185">Reference proteome</keyword>
<name>A0A8H3EPC0_9LECA</name>
<accession>A0A8H3EPC0</accession>
<comment type="caution">
    <text evidence="1">The sequence shown here is derived from an EMBL/GenBank/DDBJ whole genome shotgun (WGS) entry which is preliminary data.</text>
</comment>
<evidence type="ECO:0000313" key="2">
    <source>
        <dbReference type="Proteomes" id="UP000664203"/>
    </source>
</evidence>